<dbReference type="PROSITE" id="PS50931">
    <property type="entry name" value="HTH_LYSR"/>
    <property type="match status" value="1"/>
</dbReference>
<keyword evidence="2" id="KW-0805">Transcription regulation</keyword>
<dbReference type="SUPFAM" id="SSF53850">
    <property type="entry name" value="Periplasmic binding protein-like II"/>
    <property type="match status" value="1"/>
</dbReference>
<dbReference type="EMBL" id="AQGV01000012">
    <property type="protein sequence ID" value="MBE0368575.1"/>
    <property type="molecule type" value="Genomic_DNA"/>
</dbReference>
<dbReference type="Gene3D" id="3.40.190.290">
    <property type="match status" value="1"/>
</dbReference>
<dbReference type="Gene3D" id="1.10.10.10">
    <property type="entry name" value="Winged helix-like DNA-binding domain superfamily/Winged helix DNA-binding domain"/>
    <property type="match status" value="1"/>
</dbReference>
<evidence type="ECO:0000256" key="2">
    <source>
        <dbReference type="ARBA" id="ARBA00023015"/>
    </source>
</evidence>
<dbReference type="Proteomes" id="UP000615755">
    <property type="component" value="Unassembled WGS sequence"/>
</dbReference>
<keyword evidence="3" id="KW-0238">DNA-binding</keyword>
<dbReference type="InterPro" id="IPR000847">
    <property type="entry name" value="LysR_HTH_N"/>
</dbReference>
<comment type="similarity">
    <text evidence="1">Belongs to the LysR transcriptional regulatory family.</text>
</comment>
<dbReference type="RefSeq" id="WP_192507832.1">
    <property type="nucleotide sequence ID" value="NZ_AQGV01000012.1"/>
</dbReference>
<dbReference type="InterPro" id="IPR058163">
    <property type="entry name" value="LysR-type_TF_proteobact-type"/>
</dbReference>
<dbReference type="InterPro" id="IPR036390">
    <property type="entry name" value="WH_DNA-bd_sf"/>
</dbReference>
<dbReference type="PANTHER" id="PTHR30537">
    <property type="entry name" value="HTH-TYPE TRANSCRIPTIONAL REGULATOR"/>
    <property type="match status" value="1"/>
</dbReference>
<evidence type="ECO:0000256" key="4">
    <source>
        <dbReference type="ARBA" id="ARBA00023163"/>
    </source>
</evidence>
<accession>A0ABR9EC88</accession>
<evidence type="ECO:0000313" key="6">
    <source>
        <dbReference type="EMBL" id="MBE0368575.1"/>
    </source>
</evidence>
<dbReference type="CDD" id="cd08422">
    <property type="entry name" value="PBP2_CrgA_like"/>
    <property type="match status" value="1"/>
</dbReference>
<dbReference type="Pfam" id="PF03466">
    <property type="entry name" value="LysR_substrate"/>
    <property type="match status" value="1"/>
</dbReference>
<feature type="domain" description="HTH lysR-type" evidence="5">
    <location>
        <begin position="1"/>
        <end position="62"/>
    </location>
</feature>
<evidence type="ECO:0000259" key="5">
    <source>
        <dbReference type="PROSITE" id="PS50931"/>
    </source>
</evidence>
<comment type="caution">
    <text evidence="6">The sequence shown here is derived from an EMBL/GenBank/DDBJ whole genome shotgun (WGS) entry which is preliminary data.</text>
</comment>
<dbReference type="Pfam" id="PF00126">
    <property type="entry name" value="HTH_1"/>
    <property type="match status" value="1"/>
</dbReference>
<protein>
    <recommendedName>
        <fullName evidence="5">HTH lysR-type domain-containing protein</fullName>
    </recommendedName>
</protein>
<reference evidence="6 7" key="1">
    <citation type="submission" date="2015-03" db="EMBL/GenBank/DDBJ databases">
        <title>Genome sequence of Pseudoalteromonas aurantia.</title>
        <authorList>
            <person name="Xie B.-B."/>
            <person name="Rong J.-C."/>
            <person name="Qin Q.-L."/>
            <person name="Zhang Y.-Z."/>
        </authorList>
    </citation>
    <scope>NUCLEOTIDE SEQUENCE [LARGE SCALE GENOMIC DNA]</scope>
    <source>
        <strain evidence="6 7">208</strain>
    </source>
</reference>
<keyword evidence="4" id="KW-0804">Transcription</keyword>
<organism evidence="6 7">
    <name type="scientific">Pseudoalteromonas aurantia 208</name>
    <dbReference type="NCBI Taxonomy" id="1314867"/>
    <lineage>
        <taxon>Bacteria</taxon>
        <taxon>Pseudomonadati</taxon>
        <taxon>Pseudomonadota</taxon>
        <taxon>Gammaproteobacteria</taxon>
        <taxon>Alteromonadales</taxon>
        <taxon>Pseudoalteromonadaceae</taxon>
        <taxon>Pseudoalteromonas</taxon>
    </lineage>
</organism>
<gene>
    <name evidence="6" type="ORF">PAUR_a2204</name>
</gene>
<dbReference type="PANTHER" id="PTHR30537:SF35">
    <property type="entry name" value="TRANSCRIPTIONAL REGULATORY PROTEIN"/>
    <property type="match status" value="1"/>
</dbReference>
<name>A0ABR9EC88_9GAMM</name>
<dbReference type="InterPro" id="IPR005119">
    <property type="entry name" value="LysR_subst-bd"/>
</dbReference>
<evidence type="ECO:0000256" key="3">
    <source>
        <dbReference type="ARBA" id="ARBA00023125"/>
    </source>
</evidence>
<evidence type="ECO:0000256" key="1">
    <source>
        <dbReference type="ARBA" id="ARBA00009437"/>
    </source>
</evidence>
<proteinExistence type="inferred from homology"/>
<keyword evidence="7" id="KW-1185">Reference proteome</keyword>
<dbReference type="InterPro" id="IPR036388">
    <property type="entry name" value="WH-like_DNA-bd_sf"/>
</dbReference>
<evidence type="ECO:0000313" key="7">
    <source>
        <dbReference type="Proteomes" id="UP000615755"/>
    </source>
</evidence>
<sequence>MNNNKLFDGILIFVQVVKSGGFGAAAQTLGHSSSHVSKEVIKLESRLGVRLLNRTTRSVALTPEGEAYFQQCEQLVIDAQSALSLVTQNDEIPRGALKISCPIGFSHDHLKPVIAKYMQQYPNVILEWDVSDKRIDVIGDGFDLAVRAAPTLDESSLICKRIYSCPTYIVASKSYISKYGKPYHPRELVNHNAICYSNLKMPGRWEFEKQGEKPFSVDVKQRIKCNNGHMELAMVKAGLGICRLPEFFMGDVLTNDDIELLFTDYTHPTVNVYVIYPSRKHLSPKVRRFIDMLSEELNA</sequence>
<dbReference type="SUPFAM" id="SSF46785">
    <property type="entry name" value="Winged helix' DNA-binding domain"/>
    <property type="match status" value="1"/>
</dbReference>